<evidence type="ECO:0000256" key="3">
    <source>
        <dbReference type="ARBA" id="ARBA00023163"/>
    </source>
</evidence>
<proteinExistence type="predicted"/>
<evidence type="ECO:0000256" key="1">
    <source>
        <dbReference type="ARBA" id="ARBA00023015"/>
    </source>
</evidence>
<dbReference type="SMART" id="SM00342">
    <property type="entry name" value="HTH_ARAC"/>
    <property type="match status" value="1"/>
</dbReference>
<dbReference type="PANTHER" id="PTHR43280:SF2">
    <property type="entry name" value="HTH-TYPE TRANSCRIPTIONAL REGULATOR EXSA"/>
    <property type="match status" value="1"/>
</dbReference>
<dbReference type="GO" id="GO:0043565">
    <property type="term" value="F:sequence-specific DNA binding"/>
    <property type="evidence" value="ECO:0007669"/>
    <property type="project" value="InterPro"/>
</dbReference>
<dbReference type="RefSeq" id="WP_154615998.1">
    <property type="nucleotide sequence ID" value="NZ_JADFBQ010000015.1"/>
</dbReference>
<dbReference type="Pfam" id="PF12833">
    <property type="entry name" value="HTH_18"/>
    <property type="match status" value="1"/>
</dbReference>
<reference evidence="4 5" key="1">
    <citation type="submission" date="2019-11" db="EMBL/GenBank/DDBJ databases">
        <title>Streptococcus uberis isolated from clinical mastitis cases on a southeastern Queensland dairy.</title>
        <authorList>
            <person name="Workentine M.L."/>
            <person name="Price R."/>
            <person name="Olchowy T."/>
        </authorList>
    </citation>
    <scope>NUCLEOTIDE SEQUENCE [LARGE SCALE GENOMIC DNA]</scope>
    <source>
        <strain evidence="4 5">OLC4459-A17</strain>
    </source>
</reference>
<dbReference type="AlphaFoldDB" id="A0A6L6G8Z7"/>
<keyword evidence="1" id="KW-0805">Transcription regulation</keyword>
<evidence type="ECO:0000313" key="4">
    <source>
        <dbReference type="EMBL" id="MTD01965.1"/>
    </source>
</evidence>
<comment type="caution">
    <text evidence="4">The sequence shown here is derived from an EMBL/GenBank/DDBJ whole genome shotgun (WGS) entry which is preliminary data.</text>
</comment>
<dbReference type="PRINTS" id="PR00032">
    <property type="entry name" value="HTHARAC"/>
</dbReference>
<dbReference type="GO" id="GO:0003700">
    <property type="term" value="F:DNA-binding transcription factor activity"/>
    <property type="evidence" value="ECO:0007669"/>
    <property type="project" value="InterPro"/>
</dbReference>
<dbReference type="Proteomes" id="UP000483839">
    <property type="component" value="Unassembled WGS sequence"/>
</dbReference>
<dbReference type="InterPro" id="IPR018060">
    <property type="entry name" value="HTH_AraC"/>
</dbReference>
<dbReference type="InterPro" id="IPR018062">
    <property type="entry name" value="HTH_AraC-typ_CS"/>
</dbReference>
<dbReference type="Gene3D" id="1.10.10.60">
    <property type="entry name" value="Homeodomain-like"/>
    <property type="match status" value="2"/>
</dbReference>
<dbReference type="EMBL" id="WLXI01000047">
    <property type="protein sequence ID" value="MTD01965.1"/>
    <property type="molecule type" value="Genomic_DNA"/>
</dbReference>
<evidence type="ECO:0000313" key="5">
    <source>
        <dbReference type="Proteomes" id="UP000483839"/>
    </source>
</evidence>
<dbReference type="InterPro" id="IPR009057">
    <property type="entry name" value="Homeodomain-like_sf"/>
</dbReference>
<dbReference type="SUPFAM" id="SSF46689">
    <property type="entry name" value="Homeodomain-like"/>
    <property type="match status" value="2"/>
</dbReference>
<dbReference type="NCBIfam" id="TIGR04094">
    <property type="entry name" value="adjacent_YSIRK"/>
    <property type="match status" value="1"/>
</dbReference>
<dbReference type="PROSITE" id="PS01124">
    <property type="entry name" value="HTH_ARAC_FAMILY_2"/>
    <property type="match status" value="1"/>
</dbReference>
<dbReference type="InterPro" id="IPR024022">
    <property type="entry name" value="Tscrpt_reg_HTH_surface_antigen"/>
</dbReference>
<sequence>MYRHPLLESLHICFTLPIVVLDNDLDMLKAYPFQQVSCLQSDLKPHLDKVWRQKSLFPFTLLRTPKGQMLALYPFQNYLFIFGPFWSASPAQTLRPLADLAYIPQHCLAQEGLCPCQHISDVGHLLHLIHYFFTGHLHLMEQDQESLTQEIFEDIRKELSESLIQQCNLYEDQHFDFEFHLLESVKKGDLKEVRSFLSQSVTPKGVTKDLRSEKNYSILIFEKLSQLAISMGVDPVYAHHTRDYYMSKCEACLNIHDVLALRESAIILFTQKIGRINNHSYTVAKILRYIHQNLSQKLMVEDIAKQFNFSESTIRKLFRKEMNCSLQQYISQKKMEEAKVMLRNQNNVTEVSNSLGYADLAHFSRTFKAHVGLSPKQYQRSPIKDIL</sequence>
<evidence type="ECO:0000256" key="2">
    <source>
        <dbReference type="ARBA" id="ARBA00023125"/>
    </source>
</evidence>
<accession>A0A6L6G8Z7</accession>
<name>A0A6L6G8Z7_STRUB</name>
<protein>
    <submittedName>
        <fullName evidence="4">YSIRK-targeted surface antigen transcriptional regulator</fullName>
    </submittedName>
</protein>
<organism evidence="4 5">
    <name type="scientific">Streptococcus uberis</name>
    <dbReference type="NCBI Taxonomy" id="1349"/>
    <lineage>
        <taxon>Bacteria</taxon>
        <taxon>Bacillati</taxon>
        <taxon>Bacillota</taxon>
        <taxon>Bacilli</taxon>
        <taxon>Lactobacillales</taxon>
        <taxon>Streptococcaceae</taxon>
        <taxon>Streptococcus</taxon>
    </lineage>
</organism>
<dbReference type="PROSITE" id="PS00041">
    <property type="entry name" value="HTH_ARAC_FAMILY_1"/>
    <property type="match status" value="1"/>
</dbReference>
<keyword evidence="3" id="KW-0804">Transcription</keyword>
<gene>
    <name evidence="4" type="ORF">GKS16_06745</name>
</gene>
<keyword evidence="2" id="KW-0238">DNA-binding</keyword>
<dbReference type="InterPro" id="IPR020449">
    <property type="entry name" value="Tscrpt_reg_AraC-type_HTH"/>
</dbReference>
<dbReference type="PANTHER" id="PTHR43280">
    <property type="entry name" value="ARAC-FAMILY TRANSCRIPTIONAL REGULATOR"/>
    <property type="match status" value="1"/>
</dbReference>